<feature type="region of interest" description="Disordered" evidence="3">
    <location>
        <begin position="343"/>
        <end position="405"/>
    </location>
</feature>
<dbReference type="InterPro" id="IPR020837">
    <property type="entry name" value="Fibrinogen_CS"/>
</dbReference>
<dbReference type="OrthoDB" id="6145874at2759"/>
<feature type="region of interest" description="Disordered" evidence="3">
    <location>
        <begin position="243"/>
        <end position="284"/>
    </location>
</feature>
<evidence type="ECO:0000313" key="6">
    <source>
        <dbReference type="RefSeq" id="XP_034234257.1"/>
    </source>
</evidence>
<keyword evidence="1" id="KW-1015">Disulfide bond</keyword>
<dbReference type="SMART" id="SM00186">
    <property type="entry name" value="FBG"/>
    <property type="match status" value="1"/>
</dbReference>
<feature type="compositionally biased region" description="Basic residues" evidence="3">
    <location>
        <begin position="358"/>
        <end position="371"/>
    </location>
</feature>
<dbReference type="InterPro" id="IPR014716">
    <property type="entry name" value="Fibrinogen_a/b/g_C_1"/>
</dbReference>
<dbReference type="InterPro" id="IPR002181">
    <property type="entry name" value="Fibrinogen_a/b/g_C_dom"/>
</dbReference>
<dbReference type="InParanoid" id="A0A6P8YJY8"/>
<dbReference type="PROSITE" id="PS51406">
    <property type="entry name" value="FIBRINOGEN_C_2"/>
    <property type="match status" value="1"/>
</dbReference>
<dbReference type="InterPro" id="IPR050373">
    <property type="entry name" value="Fibrinogen_C-term_domain"/>
</dbReference>
<dbReference type="PROSITE" id="PS00514">
    <property type="entry name" value="FIBRINOGEN_C_1"/>
    <property type="match status" value="1"/>
</dbReference>
<dbReference type="GeneID" id="117641214"/>
<evidence type="ECO:0000313" key="5">
    <source>
        <dbReference type="Proteomes" id="UP000515158"/>
    </source>
</evidence>
<feature type="compositionally biased region" description="Basic and acidic residues" evidence="3">
    <location>
        <begin position="248"/>
        <end position="258"/>
    </location>
</feature>
<dbReference type="AlphaFoldDB" id="A0A6P8YJY8"/>
<dbReference type="PANTHER" id="PTHR19143">
    <property type="entry name" value="FIBRINOGEN/TENASCIN/ANGIOPOEITIN"/>
    <property type="match status" value="1"/>
</dbReference>
<dbReference type="Gene3D" id="3.90.215.10">
    <property type="entry name" value="Gamma Fibrinogen, chain A, domain 1"/>
    <property type="match status" value="1"/>
</dbReference>
<gene>
    <name evidence="6" type="primary">LOC117641214</name>
</gene>
<name>A0A6P8YJY8_THRPL</name>
<evidence type="ECO:0000256" key="3">
    <source>
        <dbReference type="SAM" id="MobiDB-lite"/>
    </source>
</evidence>
<evidence type="ECO:0000256" key="2">
    <source>
        <dbReference type="SAM" id="Coils"/>
    </source>
</evidence>
<proteinExistence type="predicted"/>
<feature type="compositionally biased region" description="Pro residues" evidence="3">
    <location>
        <begin position="24"/>
        <end position="37"/>
    </location>
</feature>
<dbReference type="CDD" id="cd00087">
    <property type="entry name" value="FReD"/>
    <property type="match status" value="1"/>
</dbReference>
<feature type="compositionally biased region" description="Gly residues" evidence="3">
    <location>
        <begin position="265"/>
        <end position="274"/>
    </location>
</feature>
<feature type="coiled-coil region" evidence="2">
    <location>
        <begin position="145"/>
        <end position="203"/>
    </location>
</feature>
<organism evidence="6">
    <name type="scientific">Thrips palmi</name>
    <name type="common">Melon thrips</name>
    <dbReference type="NCBI Taxonomy" id="161013"/>
    <lineage>
        <taxon>Eukaryota</taxon>
        <taxon>Metazoa</taxon>
        <taxon>Ecdysozoa</taxon>
        <taxon>Arthropoda</taxon>
        <taxon>Hexapoda</taxon>
        <taxon>Insecta</taxon>
        <taxon>Pterygota</taxon>
        <taxon>Neoptera</taxon>
        <taxon>Paraneoptera</taxon>
        <taxon>Thysanoptera</taxon>
        <taxon>Terebrantia</taxon>
        <taxon>Thripoidea</taxon>
        <taxon>Thripidae</taxon>
        <taxon>Thrips</taxon>
    </lineage>
</organism>
<dbReference type="Proteomes" id="UP000515158">
    <property type="component" value="Unplaced"/>
</dbReference>
<reference evidence="6" key="1">
    <citation type="submission" date="2025-08" db="UniProtKB">
        <authorList>
            <consortium name="RefSeq"/>
        </authorList>
    </citation>
    <scope>IDENTIFICATION</scope>
    <source>
        <tissue evidence="6">Total insect</tissue>
    </source>
</reference>
<accession>A0A6P8YJY8</accession>
<feature type="region of interest" description="Disordered" evidence="3">
    <location>
        <begin position="1"/>
        <end position="74"/>
    </location>
</feature>
<feature type="domain" description="Fibrinogen C-terminal" evidence="4">
    <location>
        <begin position="531"/>
        <end position="744"/>
    </location>
</feature>
<dbReference type="SUPFAM" id="SSF56496">
    <property type="entry name" value="Fibrinogen C-terminal domain-like"/>
    <property type="match status" value="1"/>
</dbReference>
<protein>
    <submittedName>
        <fullName evidence="6">Uncharacterized protein LOC117641214</fullName>
    </submittedName>
</protein>
<dbReference type="NCBIfam" id="NF040941">
    <property type="entry name" value="GGGWT_bact"/>
    <property type="match status" value="1"/>
</dbReference>
<sequence length="750" mass="80484">MSTCREPSSLHQGCAGVGAVGPVRPQPLAPPDAPSHGPPGGLGQDRQDPRCTGAGAVGGGATRGGPPPDGYAEDVADLRSTTADLAEQLRAFNDLYVGKLDSRIMTAATSLSGLHSNVERILERAHVWDTLQLHVAAWSEQMHTLSSKMDLLSRAQDNLSALESRLASLPALDYRLEAVAARLEDAEKRLELLSRNVDELRLDVRRLDPAVAAGQSPVVQQFATRGALASLRTVERKLDRLLQQAGKQHAERHAERQEAQVWSQGGHGGHGGNAGAAEGRQGPQLALEGGGRLVVRCHAAPDELDILKDISAKVDVLFDQSPLGRSEDDEDDDDALVEGDADAVEDVHQRQGRQPCPSRKRGRGRRGRRPASRAGNYTAKAEPTAGGGGNSTATAAPPEPSTTQQPWTTLLAEAELSRFTTPAPWPRLATAASLDSCCAQLISTDDLSLLLDRIDQHSSCPVLSALFLLPNPLFLPLFPVPVNTTGTAAVDVGLVCGARVAEALSALTHVIHAVSALPRPSAPPHANVTAAVDAAALQDCADVKGGSGEYVLAGRRVYCDMDTDGGGWTVVHRRGDWGEPRLNFSRSWNDYREGFGDPAKEYWIGNKWLHRLTAARPLTLRVDLWDWDGEHAVAEYGSFHVADEDALFRLSVAEYSGNATDALAAHSGKPFSTWDANHDSAPACCPCAPAYSAGWWFYSCFEANLNGEFHTHPEENEYYRGIIWEGWRGDYSLRAASMMVRASASTSTAA</sequence>
<dbReference type="RefSeq" id="XP_034234257.1">
    <property type="nucleotide sequence ID" value="XM_034378366.1"/>
</dbReference>
<dbReference type="KEGG" id="tpal:117641214"/>
<dbReference type="GO" id="GO:0005615">
    <property type="term" value="C:extracellular space"/>
    <property type="evidence" value="ECO:0007669"/>
    <property type="project" value="TreeGrafter"/>
</dbReference>
<feature type="compositionally biased region" description="Low complexity" evidence="3">
    <location>
        <begin position="391"/>
        <end position="405"/>
    </location>
</feature>
<keyword evidence="2" id="KW-0175">Coiled coil</keyword>
<evidence type="ECO:0000256" key="1">
    <source>
        <dbReference type="ARBA" id="ARBA00023157"/>
    </source>
</evidence>
<dbReference type="Pfam" id="PF00147">
    <property type="entry name" value="Fibrinogen_C"/>
    <property type="match status" value="1"/>
</dbReference>
<evidence type="ECO:0000259" key="4">
    <source>
        <dbReference type="PROSITE" id="PS51406"/>
    </source>
</evidence>
<feature type="compositionally biased region" description="Polar residues" evidence="3">
    <location>
        <begin position="1"/>
        <end position="11"/>
    </location>
</feature>
<keyword evidence="5" id="KW-1185">Reference proteome</keyword>
<dbReference type="InterPro" id="IPR036056">
    <property type="entry name" value="Fibrinogen-like_C"/>
</dbReference>